<reference evidence="1 2" key="1">
    <citation type="submission" date="2018-03" db="EMBL/GenBank/DDBJ databases">
        <authorList>
            <person name="Zack K.M."/>
            <person name="Garlena R.A."/>
            <person name="Russell D.A."/>
            <person name="Pope W.H."/>
            <person name="Jacobs-Sera D."/>
            <person name="Hatfull G.F."/>
        </authorList>
    </citation>
    <scope>NUCLEOTIDE SEQUENCE [LARGE SCALE GENOMIC DNA]</scope>
</reference>
<proteinExistence type="predicted"/>
<gene>
    <name evidence="1" type="primary">65</name>
    <name evidence="1" type="ORF">PBI_APPA_65</name>
</gene>
<evidence type="ECO:0000313" key="1">
    <source>
        <dbReference type="EMBL" id="AWN03246.1"/>
    </source>
</evidence>
<protein>
    <submittedName>
        <fullName evidence="1">Uncharacterized protein</fullName>
    </submittedName>
</protein>
<dbReference type="KEGG" id="vg:54992059"/>
<keyword evidence="2" id="KW-1185">Reference proteome</keyword>
<sequence>MSVTSESRRDRMQVLVDGKWVDVGGTVQGFTFDETTAIVDEVPPMQTSFSMTMPIDPEAGASLLRFIRGRALAERANRRLWLRAPLPPRPMLCGRLPMRLT</sequence>
<dbReference type="GeneID" id="54992059"/>
<dbReference type="Proteomes" id="UP000246517">
    <property type="component" value="Segment"/>
</dbReference>
<dbReference type="EMBL" id="MH153799">
    <property type="protein sequence ID" value="AWN03246.1"/>
    <property type="molecule type" value="Genomic_DNA"/>
</dbReference>
<accession>A0A2U8UIG0</accession>
<organism evidence="1 2">
    <name type="scientific">Microbacterium phage Appa</name>
    <dbReference type="NCBI Taxonomy" id="2182350"/>
    <lineage>
        <taxon>Viruses</taxon>
        <taxon>Duplodnaviria</taxon>
        <taxon>Heunggongvirae</taxon>
        <taxon>Uroviricota</taxon>
        <taxon>Caudoviricetes</taxon>
        <taxon>Appavirus</taxon>
        <taxon>Appavirus appa</taxon>
    </lineage>
</organism>
<evidence type="ECO:0000313" key="2">
    <source>
        <dbReference type="Proteomes" id="UP000246517"/>
    </source>
</evidence>
<name>A0A2U8UIG0_9CAUD</name>
<dbReference type="RefSeq" id="YP_009801541.1">
    <property type="nucleotide sequence ID" value="NC_047972.1"/>
</dbReference>